<evidence type="ECO:0000313" key="2">
    <source>
        <dbReference type="EMBL" id="MDB8743209.1"/>
    </source>
</evidence>
<feature type="signal peptide" evidence="1">
    <location>
        <begin position="1"/>
        <end position="24"/>
    </location>
</feature>
<sequence length="78" mass="8569">MMKKFICLILTVVLTCCITVSVFASCEEFAITDEICARYAYTNKITSIVSISSKNATCKSTVQGSSKTVTRIVVKQTF</sequence>
<proteinExistence type="predicted"/>
<dbReference type="AlphaFoldDB" id="A0AAW6E852"/>
<dbReference type="Proteomes" id="UP001211421">
    <property type="component" value="Unassembled WGS sequence"/>
</dbReference>
<accession>A0AAW6E852</accession>
<dbReference type="RefSeq" id="WP_138337321.1">
    <property type="nucleotide sequence ID" value="NZ_JADMNX010000014.1"/>
</dbReference>
<evidence type="ECO:0008006" key="4">
    <source>
        <dbReference type="Google" id="ProtNLM"/>
    </source>
</evidence>
<evidence type="ECO:0000256" key="1">
    <source>
        <dbReference type="SAM" id="SignalP"/>
    </source>
</evidence>
<dbReference type="EMBL" id="JAQMLS010000014">
    <property type="protein sequence ID" value="MDB8743209.1"/>
    <property type="molecule type" value="Genomic_DNA"/>
</dbReference>
<organism evidence="2 3">
    <name type="scientific">Ruminococcus bicirculans</name>
    <name type="common">ex Wegman et al. 2014</name>
    <dbReference type="NCBI Taxonomy" id="1160721"/>
    <lineage>
        <taxon>Bacteria</taxon>
        <taxon>Bacillati</taxon>
        <taxon>Bacillota</taxon>
        <taxon>Clostridia</taxon>
        <taxon>Eubacteriales</taxon>
        <taxon>Oscillospiraceae</taxon>
        <taxon>Ruminococcus</taxon>
    </lineage>
</organism>
<protein>
    <recommendedName>
        <fullName evidence="4">Secreted protein</fullName>
    </recommendedName>
</protein>
<evidence type="ECO:0000313" key="3">
    <source>
        <dbReference type="Proteomes" id="UP001211421"/>
    </source>
</evidence>
<gene>
    <name evidence="2" type="ORF">PNV70_14180</name>
</gene>
<keyword evidence="1" id="KW-0732">Signal</keyword>
<feature type="chain" id="PRO_5043711765" description="Secreted protein" evidence="1">
    <location>
        <begin position="25"/>
        <end position="78"/>
    </location>
</feature>
<reference evidence="2" key="1">
    <citation type="submission" date="2023-01" db="EMBL/GenBank/DDBJ databases">
        <title>Human gut microbiome strain richness.</title>
        <authorList>
            <person name="Chen-Liaw A."/>
        </authorList>
    </citation>
    <scope>NUCLEOTIDE SEQUENCE</scope>
    <source>
        <strain evidence="2">D59st1_B8_D59t2_181005</strain>
    </source>
</reference>
<comment type="caution">
    <text evidence="2">The sequence shown here is derived from an EMBL/GenBank/DDBJ whole genome shotgun (WGS) entry which is preliminary data.</text>
</comment>
<name>A0AAW6E852_9FIRM</name>
<dbReference type="PROSITE" id="PS51257">
    <property type="entry name" value="PROKAR_LIPOPROTEIN"/>
    <property type="match status" value="1"/>
</dbReference>